<reference evidence="5 6" key="1">
    <citation type="submission" date="2022-05" db="EMBL/GenBank/DDBJ databases">
        <title>A multi-omics perspective on studying reproductive biology in Daphnia sinensis.</title>
        <authorList>
            <person name="Jia J."/>
        </authorList>
    </citation>
    <scope>NUCLEOTIDE SEQUENCE [LARGE SCALE GENOMIC DNA]</scope>
    <source>
        <strain evidence="5 6">WSL</strain>
    </source>
</reference>
<dbReference type="SUPFAM" id="SSF48403">
    <property type="entry name" value="Ankyrin repeat"/>
    <property type="match status" value="1"/>
</dbReference>
<keyword evidence="1" id="KW-0677">Repeat</keyword>
<dbReference type="GO" id="GO:0010468">
    <property type="term" value="P:regulation of gene expression"/>
    <property type="evidence" value="ECO:0007669"/>
    <property type="project" value="TreeGrafter"/>
</dbReference>
<evidence type="ECO:0000256" key="1">
    <source>
        <dbReference type="ARBA" id="ARBA00022737"/>
    </source>
</evidence>
<feature type="repeat" description="ANK" evidence="3">
    <location>
        <begin position="207"/>
        <end position="239"/>
    </location>
</feature>
<dbReference type="Pfam" id="PF00023">
    <property type="entry name" value="Ank"/>
    <property type="match status" value="1"/>
</dbReference>
<comment type="caution">
    <text evidence="5">The sequence shown here is derived from an EMBL/GenBank/DDBJ whole genome shotgun (WGS) entry which is preliminary data.</text>
</comment>
<keyword evidence="2 3" id="KW-0040">ANK repeat</keyword>
<organism evidence="5 6">
    <name type="scientific">Daphnia sinensis</name>
    <dbReference type="NCBI Taxonomy" id="1820382"/>
    <lineage>
        <taxon>Eukaryota</taxon>
        <taxon>Metazoa</taxon>
        <taxon>Ecdysozoa</taxon>
        <taxon>Arthropoda</taxon>
        <taxon>Crustacea</taxon>
        <taxon>Branchiopoda</taxon>
        <taxon>Diplostraca</taxon>
        <taxon>Cladocera</taxon>
        <taxon>Anomopoda</taxon>
        <taxon>Daphniidae</taxon>
        <taxon>Daphnia</taxon>
        <taxon>Daphnia similis group</taxon>
    </lineage>
</organism>
<feature type="repeat" description="ANK" evidence="3">
    <location>
        <begin position="174"/>
        <end position="206"/>
    </location>
</feature>
<dbReference type="InterPro" id="IPR002110">
    <property type="entry name" value="Ankyrin_rpt"/>
</dbReference>
<evidence type="ECO:0000256" key="4">
    <source>
        <dbReference type="SAM" id="MobiDB-lite"/>
    </source>
</evidence>
<accession>A0AAD5KJK6</accession>
<dbReference type="InterPro" id="IPR036770">
    <property type="entry name" value="Ankyrin_rpt-contain_sf"/>
</dbReference>
<dbReference type="Proteomes" id="UP000820818">
    <property type="component" value="Linkage Group LG8"/>
</dbReference>
<gene>
    <name evidence="5" type="ORF">GHT06_019127</name>
</gene>
<keyword evidence="6" id="KW-1185">Reference proteome</keyword>
<dbReference type="PANTHER" id="PTHR24124:SF15">
    <property type="entry name" value="LP07441P"/>
    <property type="match status" value="1"/>
</dbReference>
<dbReference type="PROSITE" id="PS50297">
    <property type="entry name" value="ANK_REP_REGION"/>
    <property type="match status" value="2"/>
</dbReference>
<dbReference type="PROSITE" id="PS50088">
    <property type="entry name" value="ANK_REPEAT"/>
    <property type="match status" value="2"/>
</dbReference>
<evidence type="ECO:0000256" key="2">
    <source>
        <dbReference type="ARBA" id="ARBA00023043"/>
    </source>
</evidence>
<dbReference type="Gene3D" id="1.25.40.20">
    <property type="entry name" value="Ankyrin repeat-containing domain"/>
    <property type="match status" value="1"/>
</dbReference>
<dbReference type="SMART" id="SM00248">
    <property type="entry name" value="ANK"/>
    <property type="match status" value="3"/>
</dbReference>
<sequence>MDVGGSSSNSSSKRGRKLRQCSGDSTKSEPTEASSESDFDPSGSHQKGESGRRRCDRQKQPGLKFAALAYESNFDDGEHKSAFLPYRPRTVLTNLQRGNVQTEAVVVNPVQLSFHQRAGKGEITKADIEAGTNDINGLDERGLTPLMWSSAYGQVPTAALLLKAGALHSIKGPDGETAIHLAAAGGHTDIIRLLIGAGASVNEIDDNSNTPMMFAAHGNHPHALNELLNNGGDITMVNLNDDSAMSIALKRSSKEAQNVIEGYLFMLLQPQS</sequence>
<feature type="region of interest" description="Disordered" evidence="4">
    <location>
        <begin position="1"/>
        <end position="58"/>
    </location>
</feature>
<evidence type="ECO:0000256" key="3">
    <source>
        <dbReference type="PROSITE-ProRule" id="PRU00023"/>
    </source>
</evidence>
<dbReference type="EMBL" id="WJBH02000008">
    <property type="protein sequence ID" value="KAI9553857.1"/>
    <property type="molecule type" value="Genomic_DNA"/>
</dbReference>
<evidence type="ECO:0000313" key="5">
    <source>
        <dbReference type="EMBL" id="KAI9553857.1"/>
    </source>
</evidence>
<feature type="compositionally biased region" description="Basic and acidic residues" evidence="4">
    <location>
        <begin position="46"/>
        <end position="58"/>
    </location>
</feature>
<name>A0AAD5KJK6_9CRUS</name>
<evidence type="ECO:0000313" key="6">
    <source>
        <dbReference type="Proteomes" id="UP000820818"/>
    </source>
</evidence>
<dbReference type="GO" id="GO:0005634">
    <property type="term" value="C:nucleus"/>
    <property type="evidence" value="ECO:0007669"/>
    <property type="project" value="TreeGrafter"/>
</dbReference>
<feature type="compositionally biased region" description="Low complexity" evidence="4">
    <location>
        <begin position="1"/>
        <end position="12"/>
    </location>
</feature>
<dbReference type="PANTHER" id="PTHR24124">
    <property type="entry name" value="ANKYRIN REPEAT FAMILY A"/>
    <property type="match status" value="1"/>
</dbReference>
<dbReference type="Pfam" id="PF12796">
    <property type="entry name" value="Ank_2"/>
    <property type="match status" value="1"/>
</dbReference>
<dbReference type="AlphaFoldDB" id="A0AAD5KJK6"/>
<protein>
    <submittedName>
        <fullName evidence="5">Uncharacterized protein</fullName>
    </submittedName>
</protein>
<proteinExistence type="predicted"/>